<feature type="binding site" evidence="8">
    <location>
        <position position="180"/>
    </location>
    <ligand>
        <name>a divalent metal cation</name>
        <dbReference type="ChEBI" id="CHEBI:60240"/>
        <label>2</label>
        <note>catalytic</note>
    </ligand>
</feature>
<feature type="binding site" evidence="8">
    <location>
        <position position="110"/>
    </location>
    <ligand>
        <name>a divalent metal cation</name>
        <dbReference type="ChEBI" id="CHEBI:60240"/>
        <label>1</label>
    </ligand>
</feature>
<protein>
    <recommendedName>
        <fullName evidence="8 9">Methionine aminopeptidase</fullName>
        <shortName evidence="8">MAP</shortName>
        <shortName evidence="8">MetAP</shortName>
        <ecNumber evidence="8 9">3.4.11.18</ecNumber>
    </recommendedName>
    <alternativeName>
        <fullName evidence="8">Peptidase M</fullName>
    </alternativeName>
</protein>
<feature type="binding site" evidence="8">
    <location>
        <position position="213"/>
    </location>
    <ligand>
        <name>a divalent metal cation</name>
        <dbReference type="ChEBI" id="CHEBI:60240"/>
        <label>2</label>
        <note>catalytic</note>
    </ligand>
</feature>
<feature type="binding site" evidence="8">
    <location>
        <position position="302"/>
    </location>
    <ligand>
        <name>a divalent metal cation</name>
        <dbReference type="ChEBI" id="CHEBI:60240"/>
        <label>1</label>
    </ligand>
</feature>
<keyword evidence="13" id="KW-1185">Reference proteome</keyword>
<dbReference type="Gene3D" id="1.10.10.10">
    <property type="entry name" value="Winged helix-like DNA-binding domain superfamily/Winged helix DNA-binding domain"/>
    <property type="match status" value="1"/>
</dbReference>
<dbReference type="EC" id="3.4.11.18" evidence="8 9"/>
<evidence type="ECO:0000256" key="1">
    <source>
        <dbReference type="ARBA" id="ARBA00000294"/>
    </source>
</evidence>
<evidence type="ECO:0000256" key="4">
    <source>
        <dbReference type="ARBA" id="ARBA00022438"/>
    </source>
</evidence>
<dbReference type="GO" id="GO:0046872">
    <property type="term" value="F:metal ion binding"/>
    <property type="evidence" value="ECO:0007669"/>
    <property type="project" value="UniProtKB-UniRule"/>
</dbReference>
<dbReference type="SUPFAM" id="SSF46785">
    <property type="entry name" value="Winged helix' DNA-binding domain"/>
    <property type="match status" value="1"/>
</dbReference>
<feature type="binding site" evidence="8">
    <location>
        <position position="302"/>
    </location>
    <ligand>
        <name>a divalent metal cation</name>
        <dbReference type="ChEBI" id="CHEBI:60240"/>
        <label>2</label>
        <note>catalytic</note>
    </ligand>
</feature>
<dbReference type="InterPro" id="IPR050247">
    <property type="entry name" value="Met_Aminopeptidase_Type2"/>
</dbReference>
<dbReference type="InterPro" id="IPR000994">
    <property type="entry name" value="Pept_M24"/>
</dbReference>
<comment type="cofactor">
    <cofactor evidence="2">
        <name>Mn(2+)</name>
        <dbReference type="ChEBI" id="CHEBI:29035"/>
    </cofactor>
</comment>
<dbReference type="GO" id="GO:0006508">
    <property type="term" value="P:proteolysis"/>
    <property type="evidence" value="ECO:0007669"/>
    <property type="project" value="UniProtKB-KW"/>
</dbReference>
<dbReference type="GO" id="GO:0070006">
    <property type="term" value="F:metalloaminopeptidase activity"/>
    <property type="evidence" value="ECO:0007669"/>
    <property type="project" value="UniProtKB-UniRule"/>
</dbReference>
<dbReference type="Gene3D" id="3.90.230.10">
    <property type="entry name" value="Creatinase/methionine aminopeptidase superfamily"/>
    <property type="match status" value="1"/>
</dbReference>
<comment type="function">
    <text evidence="8 9">Removes the N-terminal methionine from nascent proteins. The N-terminal methionine is often cleaved when the second residue in the primary sequence is small and uncharged (Met-Ala-, Cys, Gly, Pro, Ser, Thr, or Val).</text>
</comment>
<evidence type="ECO:0000256" key="8">
    <source>
        <dbReference type="HAMAP-Rule" id="MF_01975"/>
    </source>
</evidence>
<dbReference type="GO" id="GO:0004239">
    <property type="term" value="F:initiator methionyl aminopeptidase activity"/>
    <property type="evidence" value="ECO:0007669"/>
    <property type="project" value="UniProtKB-UniRule"/>
</dbReference>
<keyword evidence="6 8" id="KW-0479">Metal-binding</keyword>
<reference evidence="12 13" key="1">
    <citation type="journal article" date="2009" name="Stand. Genomic Sci.">
        <title>Complete genome sequence of Halorhabdus utahensis type strain (AX-2).</title>
        <authorList>
            <person name="Anderson I."/>
            <person name="Tindall B.J."/>
            <person name="Pomrenke H."/>
            <person name="Goker M."/>
            <person name="Lapidus A."/>
            <person name="Nolan M."/>
            <person name="Copeland A."/>
            <person name="Glavina Del Rio T."/>
            <person name="Chen F."/>
            <person name="Tice H."/>
            <person name="Cheng J.F."/>
            <person name="Lucas S."/>
            <person name="Chertkov O."/>
            <person name="Bruce D."/>
            <person name="Brettin T."/>
            <person name="Detter J.C."/>
            <person name="Han C."/>
            <person name="Goodwin L."/>
            <person name="Land M."/>
            <person name="Hauser L."/>
            <person name="Chang Y.J."/>
            <person name="Jeffries C.D."/>
            <person name="Pitluck S."/>
            <person name="Pati A."/>
            <person name="Mavromatis K."/>
            <person name="Ivanova N."/>
            <person name="Ovchinnikova G."/>
            <person name="Chen A."/>
            <person name="Palaniappan K."/>
            <person name="Chain P."/>
            <person name="Rohde M."/>
            <person name="Bristow J."/>
            <person name="Eisen J.A."/>
            <person name="Markowitz V."/>
            <person name="Hugenholtz P."/>
            <person name="Kyrpides N.C."/>
            <person name="Klenk H.P."/>
        </authorList>
    </citation>
    <scope>NUCLEOTIDE SEQUENCE [LARGE SCALE GENOMIC DNA]</scope>
    <source>
        <strain evidence="13">DSM 12940 / JCM 11049 / AX-2</strain>
    </source>
</reference>
<accession>C7NNN2</accession>
<dbReference type="STRING" id="519442.Huta_0071"/>
<dbReference type="AlphaFoldDB" id="C7NNN2"/>
<evidence type="ECO:0000259" key="11">
    <source>
        <dbReference type="Pfam" id="PF00557"/>
    </source>
</evidence>
<comment type="cofactor">
    <cofactor evidence="3">
        <name>Fe(2+)</name>
        <dbReference type="ChEBI" id="CHEBI:29033"/>
    </cofactor>
</comment>
<feature type="binding site" evidence="8">
    <location>
        <position position="121"/>
    </location>
    <ligand>
        <name>a divalent metal cation</name>
        <dbReference type="ChEBI" id="CHEBI:60240"/>
        <label>1</label>
    </ligand>
</feature>
<dbReference type="Pfam" id="PF00557">
    <property type="entry name" value="Peptidase_M24"/>
    <property type="match status" value="1"/>
</dbReference>
<dbReference type="KEGG" id="hut:Huta_0071"/>
<dbReference type="SUPFAM" id="SSF55920">
    <property type="entry name" value="Creatinase/aminopeptidase"/>
    <property type="match status" value="1"/>
</dbReference>
<feature type="domain" description="Peptidase M24" evidence="11">
    <location>
        <begin position="33"/>
        <end position="224"/>
    </location>
</feature>
<organism evidence="12 13">
    <name type="scientific">Halorhabdus utahensis (strain DSM 12940 / JCM 11049 / AX-2)</name>
    <dbReference type="NCBI Taxonomy" id="519442"/>
    <lineage>
        <taxon>Archaea</taxon>
        <taxon>Methanobacteriati</taxon>
        <taxon>Methanobacteriota</taxon>
        <taxon>Stenosarchaea group</taxon>
        <taxon>Halobacteria</taxon>
        <taxon>Halobacteriales</taxon>
        <taxon>Haloarculaceae</taxon>
        <taxon>Halorhabdus</taxon>
    </lineage>
</organism>
<comment type="similarity">
    <text evidence="8">Belongs to the peptidase M24A family. Methionine aminopeptidase archaeal type 2 subfamily.</text>
</comment>
<keyword evidence="7 8" id="KW-0378">Hydrolase</keyword>
<dbReference type="GO" id="GO:0005737">
    <property type="term" value="C:cytoplasm"/>
    <property type="evidence" value="ECO:0007669"/>
    <property type="project" value="TreeGrafter"/>
</dbReference>
<name>C7NNN2_HALUD</name>
<keyword evidence="5 8" id="KW-0645">Protease</keyword>
<dbReference type="HAMAP" id="MF_01975">
    <property type="entry name" value="MetAP_2_arc"/>
    <property type="match status" value="1"/>
</dbReference>
<feature type="binding site" evidence="8">
    <location>
        <position position="91"/>
    </location>
    <ligand>
        <name>substrate</name>
    </ligand>
</feature>
<evidence type="ECO:0000256" key="2">
    <source>
        <dbReference type="ARBA" id="ARBA00001936"/>
    </source>
</evidence>
<dbReference type="InterPro" id="IPR028595">
    <property type="entry name" value="MetAP_archaeal"/>
</dbReference>
<dbReference type="InterPro" id="IPR036390">
    <property type="entry name" value="WH_DNA-bd_sf"/>
</dbReference>
<evidence type="ECO:0000313" key="12">
    <source>
        <dbReference type="EMBL" id="ACV10260.1"/>
    </source>
</evidence>
<dbReference type="InterPro" id="IPR036388">
    <property type="entry name" value="WH-like_DNA-bd_sf"/>
</dbReference>
<feature type="binding site" evidence="8">
    <location>
        <position position="121"/>
    </location>
    <ligand>
        <name>a divalent metal cation</name>
        <dbReference type="ChEBI" id="CHEBI:60240"/>
        <label>2</label>
        <note>catalytic</note>
    </ligand>
</feature>
<evidence type="ECO:0000256" key="3">
    <source>
        <dbReference type="ARBA" id="ARBA00001954"/>
    </source>
</evidence>
<evidence type="ECO:0000256" key="9">
    <source>
        <dbReference type="RuleBase" id="RU003653"/>
    </source>
</evidence>
<gene>
    <name evidence="8" type="primary">map</name>
    <name evidence="12" type="ordered locus">Huta_0071</name>
</gene>
<dbReference type="Proteomes" id="UP000002071">
    <property type="component" value="Chromosome"/>
</dbReference>
<dbReference type="HOGENOM" id="CLU_015857_7_0_2"/>
<dbReference type="eggNOG" id="arCOG01001">
    <property type="taxonomic scope" value="Archaea"/>
</dbReference>
<keyword evidence="4 8" id="KW-0031">Aminopeptidase</keyword>
<evidence type="ECO:0000256" key="10">
    <source>
        <dbReference type="SAM" id="MobiDB-lite"/>
    </source>
</evidence>
<comment type="cofactor">
    <cofactor evidence="8">
        <name>Co(2+)</name>
        <dbReference type="ChEBI" id="CHEBI:48828"/>
    </cofactor>
    <cofactor evidence="8">
        <name>Zn(2+)</name>
        <dbReference type="ChEBI" id="CHEBI:29105"/>
    </cofactor>
    <cofactor evidence="8">
        <name>Mn(2+)</name>
        <dbReference type="ChEBI" id="CHEBI:29035"/>
    </cofactor>
    <cofactor evidence="8">
        <name>Fe(2+)</name>
        <dbReference type="ChEBI" id="CHEBI:29033"/>
    </cofactor>
    <text evidence="8">Binds 2 divalent metal cations per subunit. Has a high-affinity and a low affinity metal-binding site. The true nature of the physiological cofactor is under debate. The enzyme is active with cobalt, zinc, manganese or divalent iron ions. Most likely, methionine aminopeptidases function as mononuclear Fe(2+)-metalloproteases under physiological conditions, and the catalytically relevant metal-binding site has been assigned to the histidine-containing high-affinity site.</text>
</comment>
<dbReference type="InterPro" id="IPR002468">
    <property type="entry name" value="Pept_M24A_MAP2"/>
</dbReference>
<evidence type="ECO:0000256" key="5">
    <source>
        <dbReference type="ARBA" id="ARBA00022670"/>
    </source>
</evidence>
<evidence type="ECO:0000256" key="6">
    <source>
        <dbReference type="ARBA" id="ARBA00022723"/>
    </source>
</evidence>
<comment type="catalytic activity">
    <reaction evidence="1 8 9">
        <text>Release of N-terminal amino acids, preferentially methionine, from peptides and arylamides.</text>
        <dbReference type="EC" id="3.4.11.18"/>
    </reaction>
</comment>
<evidence type="ECO:0000256" key="7">
    <source>
        <dbReference type="ARBA" id="ARBA00022801"/>
    </source>
</evidence>
<dbReference type="NCBIfam" id="TIGR00501">
    <property type="entry name" value="met_pdase_II"/>
    <property type="match status" value="1"/>
</dbReference>
<evidence type="ECO:0000313" key="13">
    <source>
        <dbReference type="Proteomes" id="UP000002071"/>
    </source>
</evidence>
<dbReference type="CDD" id="cd01088">
    <property type="entry name" value="MetAP2"/>
    <property type="match status" value="1"/>
</dbReference>
<feature type="region of interest" description="Disordered" evidence="10">
    <location>
        <begin position="1"/>
        <end position="22"/>
    </location>
</feature>
<comment type="subunit">
    <text evidence="8">Monomer.</text>
</comment>
<dbReference type="PANTHER" id="PTHR45777:SF2">
    <property type="entry name" value="METHIONINE AMINOPEPTIDASE 2"/>
    <property type="match status" value="1"/>
</dbReference>
<sequence>MPDRQLAATGKHLPPSVDRGSMSDVDFSVEKYEKHRHAGEILAEVRDEAAERVEVGVSHLEIAEWAEDRIRELGGKPAFPVNISIDEEAAHATPSIDDEATFGEELVNLDIGVSIDGWLADTAVTVNLSGHDELTEASEEALDAALEIVEPGVETGEIGRVVEETIDGYGFNPVVNLTGHGLGQYEQHTEPNIPNRAVSQSATLSAGDVVAIEPFATDGAGKVREGSDEEIFALDREGSVRNRRARQALEQITEEFKTLPFATRWLDVKRPSMALKRLKRNDIVHGYPVLKEEAGKYVSQKEHTIIVTDDGCEVTTRSR</sequence>
<dbReference type="InterPro" id="IPR001714">
    <property type="entry name" value="Pept_M24_MAP"/>
</dbReference>
<dbReference type="PANTHER" id="PTHR45777">
    <property type="entry name" value="METHIONINE AMINOPEPTIDASE 2"/>
    <property type="match status" value="1"/>
</dbReference>
<dbReference type="PRINTS" id="PR00599">
    <property type="entry name" value="MAPEPTIDASE"/>
</dbReference>
<dbReference type="InterPro" id="IPR036005">
    <property type="entry name" value="Creatinase/aminopeptidase-like"/>
</dbReference>
<proteinExistence type="inferred from homology"/>
<feature type="binding site" evidence="8">
    <location>
        <position position="188"/>
    </location>
    <ligand>
        <name>substrate</name>
    </ligand>
</feature>
<dbReference type="EMBL" id="CP001687">
    <property type="protein sequence ID" value="ACV10260.1"/>
    <property type="molecule type" value="Genomic_DNA"/>
</dbReference>